<comment type="similarity">
    <text evidence="1">In the C-terminal section; belongs to the class-I pyridoxal-phosphate-dependent aminotransferase family.</text>
</comment>
<dbReference type="Proteomes" id="UP000005713">
    <property type="component" value="Unassembled WGS sequence"/>
</dbReference>
<dbReference type="GO" id="GO:0003700">
    <property type="term" value="F:DNA-binding transcription factor activity"/>
    <property type="evidence" value="ECO:0007669"/>
    <property type="project" value="InterPro"/>
</dbReference>
<dbReference type="InterPro" id="IPR015424">
    <property type="entry name" value="PyrdxlP-dep_Trfase"/>
</dbReference>
<protein>
    <submittedName>
        <fullName evidence="7">Transcriptional regulator, gntR family protein</fullName>
    </submittedName>
</protein>
<dbReference type="PROSITE" id="PS50949">
    <property type="entry name" value="HTH_GNTR"/>
    <property type="match status" value="1"/>
</dbReference>
<keyword evidence="2" id="KW-0663">Pyridoxal phosphate</keyword>
<evidence type="ECO:0000256" key="4">
    <source>
        <dbReference type="ARBA" id="ARBA00023125"/>
    </source>
</evidence>
<keyword evidence="3" id="KW-0805">Transcription regulation</keyword>
<dbReference type="AlphaFoldDB" id="A3K5G4"/>
<dbReference type="EMBL" id="AAYA01000008">
    <property type="protein sequence ID" value="EBA07765.1"/>
    <property type="molecule type" value="Genomic_DNA"/>
</dbReference>
<accession>A3K5G4</accession>
<sequence>MILPIRIDRCQGAGLSDQITAQISRLIFKGVLPPGRKLWSCRGLARDLGVAVNTVTSAYSRLETEELIEARPRSGFFVSAKSGVHTDMPVRAHPPRPGGAPITAKLNRCAQTEKITTIQRPKDWRRYPYPFVCNQIDEADFPVAEWRECSRIAMARKSVNLWSADGDNDDSPELIEQVNQRVLPRRGIFAETDSTLITLGSQNGIFLTSYLFGASGSVAAMEDPGYPDARRILSANFGKVVAQPVDEEGLIVDERLRGVDLVYTTPNRQFPTGVTLSDRRRRELLEAAEAYDFYIIEDDYACDVDFRPSPPMSLRASDTADRVIYLGSLSKSLAPGLRLGYLNASPKFIAAARDCRSMVMRHPPFLLQHTAAVFLEQAFYDGLLLRKKRDQEERWNIASSALGSQVSALKFTGAFGSTNFVACDPEAKLDAQTIASEAASHGILVEPIWPCYQQEGAGRSRFRIGVSSIPRDRIAPGLDLLNSTIDALRSSL</sequence>
<dbReference type="SUPFAM" id="SSF46785">
    <property type="entry name" value="Winged helix' DNA-binding domain"/>
    <property type="match status" value="1"/>
</dbReference>
<dbReference type="InterPro" id="IPR004839">
    <property type="entry name" value="Aminotransferase_I/II_large"/>
</dbReference>
<keyword evidence="5" id="KW-0804">Transcription</keyword>
<dbReference type="InterPro" id="IPR015421">
    <property type="entry name" value="PyrdxlP-dep_Trfase_major"/>
</dbReference>
<dbReference type="eggNOG" id="COG1167">
    <property type="taxonomic scope" value="Bacteria"/>
</dbReference>
<dbReference type="Pfam" id="PF00392">
    <property type="entry name" value="GntR"/>
    <property type="match status" value="1"/>
</dbReference>
<dbReference type="Pfam" id="PF00155">
    <property type="entry name" value="Aminotran_1_2"/>
    <property type="match status" value="1"/>
</dbReference>
<dbReference type="CDD" id="cd00609">
    <property type="entry name" value="AAT_like"/>
    <property type="match status" value="1"/>
</dbReference>
<keyword evidence="4" id="KW-0238">DNA-binding</keyword>
<proteinExistence type="inferred from homology"/>
<dbReference type="SMART" id="SM00345">
    <property type="entry name" value="HTH_GNTR"/>
    <property type="match status" value="1"/>
</dbReference>
<evidence type="ECO:0000259" key="6">
    <source>
        <dbReference type="PROSITE" id="PS50949"/>
    </source>
</evidence>
<feature type="domain" description="HTH gntR-type" evidence="6">
    <location>
        <begin position="13"/>
        <end position="81"/>
    </location>
</feature>
<dbReference type="PANTHER" id="PTHR46577">
    <property type="entry name" value="HTH-TYPE TRANSCRIPTIONAL REGULATORY PROTEIN GABR"/>
    <property type="match status" value="1"/>
</dbReference>
<name>A3K5G4_SAGS3</name>
<evidence type="ECO:0000256" key="2">
    <source>
        <dbReference type="ARBA" id="ARBA00022898"/>
    </source>
</evidence>
<evidence type="ECO:0000256" key="3">
    <source>
        <dbReference type="ARBA" id="ARBA00023015"/>
    </source>
</evidence>
<dbReference type="OrthoDB" id="9808770at2"/>
<dbReference type="InterPro" id="IPR000524">
    <property type="entry name" value="Tscrpt_reg_HTH_GntR"/>
</dbReference>
<dbReference type="GO" id="GO:0030170">
    <property type="term" value="F:pyridoxal phosphate binding"/>
    <property type="evidence" value="ECO:0007669"/>
    <property type="project" value="InterPro"/>
</dbReference>
<dbReference type="InterPro" id="IPR051446">
    <property type="entry name" value="HTH_trans_reg/aminotransferase"/>
</dbReference>
<dbReference type="CDD" id="cd07377">
    <property type="entry name" value="WHTH_GntR"/>
    <property type="match status" value="1"/>
</dbReference>
<organism evidence="7 8">
    <name type="scientific">Sagittula stellata (strain ATCC 700073 / DSM 11524 / E-37)</name>
    <dbReference type="NCBI Taxonomy" id="388399"/>
    <lineage>
        <taxon>Bacteria</taxon>
        <taxon>Pseudomonadati</taxon>
        <taxon>Pseudomonadota</taxon>
        <taxon>Alphaproteobacteria</taxon>
        <taxon>Rhodobacterales</taxon>
        <taxon>Roseobacteraceae</taxon>
        <taxon>Sagittula</taxon>
    </lineage>
</organism>
<evidence type="ECO:0000313" key="7">
    <source>
        <dbReference type="EMBL" id="EBA07765.1"/>
    </source>
</evidence>
<dbReference type="RefSeq" id="WP_005860263.1">
    <property type="nucleotide sequence ID" value="NZ_AAYA01000008.1"/>
</dbReference>
<dbReference type="InterPro" id="IPR036390">
    <property type="entry name" value="WH_DNA-bd_sf"/>
</dbReference>
<comment type="caution">
    <text evidence="7">The sequence shown here is derived from an EMBL/GenBank/DDBJ whole genome shotgun (WGS) entry which is preliminary data.</text>
</comment>
<reference evidence="7 8" key="1">
    <citation type="submission" date="2006-06" db="EMBL/GenBank/DDBJ databases">
        <authorList>
            <person name="Moran M.A."/>
            <person name="Ferriera S."/>
            <person name="Johnson J."/>
            <person name="Kravitz S."/>
            <person name="Beeson K."/>
            <person name="Sutton G."/>
            <person name="Rogers Y.-H."/>
            <person name="Friedman R."/>
            <person name="Frazier M."/>
            <person name="Venter J.C."/>
        </authorList>
    </citation>
    <scope>NUCLEOTIDE SEQUENCE [LARGE SCALE GENOMIC DNA]</scope>
    <source>
        <strain evidence="7 8">E-37</strain>
    </source>
</reference>
<dbReference type="SUPFAM" id="SSF53383">
    <property type="entry name" value="PLP-dependent transferases"/>
    <property type="match status" value="1"/>
</dbReference>
<dbReference type="InterPro" id="IPR036388">
    <property type="entry name" value="WH-like_DNA-bd_sf"/>
</dbReference>
<dbReference type="PANTHER" id="PTHR46577:SF1">
    <property type="entry name" value="HTH-TYPE TRANSCRIPTIONAL REGULATORY PROTEIN GABR"/>
    <property type="match status" value="1"/>
</dbReference>
<keyword evidence="8" id="KW-1185">Reference proteome</keyword>
<evidence type="ECO:0000256" key="5">
    <source>
        <dbReference type="ARBA" id="ARBA00023163"/>
    </source>
</evidence>
<evidence type="ECO:0000256" key="1">
    <source>
        <dbReference type="ARBA" id="ARBA00005384"/>
    </source>
</evidence>
<evidence type="ECO:0000313" key="8">
    <source>
        <dbReference type="Proteomes" id="UP000005713"/>
    </source>
</evidence>
<dbReference type="Gene3D" id="1.10.10.10">
    <property type="entry name" value="Winged helix-like DNA-binding domain superfamily/Winged helix DNA-binding domain"/>
    <property type="match status" value="1"/>
</dbReference>
<dbReference type="Gene3D" id="3.40.640.10">
    <property type="entry name" value="Type I PLP-dependent aspartate aminotransferase-like (Major domain)"/>
    <property type="match status" value="1"/>
</dbReference>
<gene>
    <name evidence="7" type="ORF">SSE37_14303</name>
</gene>
<dbReference type="GO" id="GO:0003677">
    <property type="term" value="F:DNA binding"/>
    <property type="evidence" value="ECO:0007669"/>
    <property type="project" value="UniProtKB-KW"/>
</dbReference>